<dbReference type="EMBL" id="OX465086">
    <property type="protein sequence ID" value="CAI9263763.1"/>
    <property type="molecule type" value="Genomic_DNA"/>
</dbReference>
<dbReference type="AlphaFoldDB" id="A0AA35YA98"/>
<name>A0AA35YA98_LACSI</name>
<proteinExistence type="predicted"/>
<gene>
    <name evidence="1" type="ORF">LSALG_LOCUS4440</name>
</gene>
<accession>A0AA35YA98</accession>
<organism evidence="1 2">
    <name type="scientific">Lactuca saligna</name>
    <name type="common">Willowleaf lettuce</name>
    <dbReference type="NCBI Taxonomy" id="75948"/>
    <lineage>
        <taxon>Eukaryota</taxon>
        <taxon>Viridiplantae</taxon>
        <taxon>Streptophyta</taxon>
        <taxon>Embryophyta</taxon>
        <taxon>Tracheophyta</taxon>
        <taxon>Spermatophyta</taxon>
        <taxon>Magnoliopsida</taxon>
        <taxon>eudicotyledons</taxon>
        <taxon>Gunneridae</taxon>
        <taxon>Pentapetalae</taxon>
        <taxon>asterids</taxon>
        <taxon>campanulids</taxon>
        <taxon>Asterales</taxon>
        <taxon>Asteraceae</taxon>
        <taxon>Cichorioideae</taxon>
        <taxon>Cichorieae</taxon>
        <taxon>Lactucinae</taxon>
        <taxon>Lactuca</taxon>
    </lineage>
</organism>
<dbReference type="Proteomes" id="UP001177003">
    <property type="component" value="Chromosome 0"/>
</dbReference>
<evidence type="ECO:0000313" key="2">
    <source>
        <dbReference type="Proteomes" id="UP001177003"/>
    </source>
</evidence>
<keyword evidence="2" id="KW-1185">Reference proteome</keyword>
<reference evidence="1" key="1">
    <citation type="submission" date="2023-04" db="EMBL/GenBank/DDBJ databases">
        <authorList>
            <person name="Vijverberg K."/>
            <person name="Xiong W."/>
            <person name="Schranz E."/>
        </authorList>
    </citation>
    <scope>NUCLEOTIDE SEQUENCE</scope>
</reference>
<sequence>MKPQYETWIAKNIIVVKVSDPIETDSFPNASFKVARGSTSQVCKFTLVDIPCLNPYDWILLFNMLLKDEQKYEPIVAHLKQMLISYIQEAGKMDVEITIVHRKRPSVLPKEALKDFDKMKPGKIQKDGSCMIFQMKERTDADFHKVCFFLANKHIYNTSCLQYILEFKGKCRVNSKGDKKCFSDMILWYIQVRKELLSIIPKLFEVQKRTP</sequence>
<evidence type="ECO:0000313" key="1">
    <source>
        <dbReference type="EMBL" id="CAI9263763.1"/>
    </source>
</evidence>
<protein>
    <submittedName>
        <fullName evidence="1">Uncharacterized protein</fullName>
    </submittedName>
</protein>